<dbReference type="Gene3D" id="1.10.238.220">
    <property type="match status" value="1"/>
</dbReference>
<evidence type="ECO:0000313" key="6">
    <source>
        <dbReference type="WBParaSite" id="PSAMB.scaffold3030size19963.g20132.t1"/>
    </source>
</evidence>
<dbReference type="CDD" id="cd21504">
    <property type="entry name" value="PPP2R3A_B-like"/>
    <property type="match status" value="1"/>
</dbReference>
<dbReference type="GO" id="GO:0019888">
    <property type="term" value="F:protein phosphatase regulator activity"/>
    <property type="evidence" value="ECO:0007669"/>
    <property type="project" value="TreeGrafter"/>
</dbReference>
<sequence length="538" mass="61901">MTVAFEDSRQRYRRRLARFVAVVVRKVFDQRKPIAAVSSPKVTQGSTSKPAMTVDSPITRLADTFSKLRMNDSPSLPAGSRTLPLATKAPRNHLHKRVPEVIPRFHFPQGKPPSSASENESALKRAAAVFARFSGCVSIENMPDVMLAVNLPIYWKRPLYDSVANTRNAQHPITFQDFAHWWNGMTSVAHDEASRFVFTMAGPTRRYIEKADFEPFLQDLIDTFPGLHFLREAKEFHSRYVQTVIVRIFYSVNRSWSGRITAAELRQSNFLQTLVRLEDTDDINTVTDYFSYEHFYVIYCKFWELDKDHDLLIDKLDMTKHGNGAIPSRVIDRVFSGAVSRGLGRGRPMDKLNYTDFVAFILAEEDKRHPTSIEYWFRCLDIDGDGVLSLYELEYFYSEVARKMEAMGIESMKFQDVACQLLDIVNPKLEDRVTLSDIKKCQMCTRFFNAFINVHKYYEQESADGERASVKTDLDEEMSDWDRFCAEEYELLMQEEQPDDMELTCDIASDEESSPGSTSLSRSNPESQLRRSPLLDTL</sequence>
<dbReference type="FunFam" id="1.10.238.220:FF:000001">
    <property type="entry name" value="Serine/threonine-protein phosphatase 2A regulatory subunit B'' subunit alpha"/>
    <property type="match status" value="1"/>
</dbReference>
<dbReference type="FunFam" id="1.10.238.10:FF:000025">
    <property type="entry name" value="serine/threonine-protein phosphatase 2A regulatory subunit B'' subunit alpha"/>
    <property type="match status" value="1"/>
</dbReference>
<evidence type="ECO:0000313" key="5">
    <source>
        <dbReference type="Proteomes" id="UP000887566"/>
    </source>
</evidence>
<dbReference type="PANTHER" id="PTHR14095">
    <property type="entry name" value="PHOSPHATASE 2A REGULATORY SUBUNIT-RELATED"/>
    <property type="match status" value="1"/>
</dbReference>
<dbReference type="Gene3D" id="1.10.238.10">
    <property type="entry name" value="EF-hand"/>
    <property type="match status" value="1"/>
</dbReference>
<dbReference type="GO" id="GO:0005509">
    <property type="term" value="F:calcium ion binding"/>
    <property type="evidence" value="ECO:0007669"/>
    <property type="project" value="InterPro"/>
</dbReference>
<dbReference type="GO" id="GO:0000159">
    <property type="term" value="C:protein phosphatase type 2A complex"/>
    <property type="evidence" value="ECO:0007669"/>
    <property type="project" value="TreeGrafter"/>
</dbReference>
<dbReference type="PROSITE" id="PS00018">
    <property type="entry name" value="EF_HAND_1"/>
    <property type="match status" value="1"/>
</dbReference>
<dbReference type="Pfam" id="PF13499">
    <property type="entry name" value="EF-hand_7"/>
    <property type="match status" value="1"/>
</dbReference>
<keyword evidence="5" id="KW-1185">Reference proteome</keyword>
<protein>
    <submittedName>
        <fullName evidence="6">EF-hand domain-containing protein</fullName>
    </submittedName>
</protein>
<keyword evidence="1" id="KW-0479">Metal-binding</keyword>
<feature type="compositionally biased region" description="Acidic residues" evidence="3">
    <location>
        <begin position="500"/>
        <end position="513"/>
    </location>
</feature>
<evidence type="ECO:0000259" key="4">
    <source>
        <dbReference type="PROSITE" id="PS50222"/>
    </source>
</evidence>
<dbReference type="PANTHER" id="PTHR14095:SF0">
    <property type="entry name" value="MIP22305P"/>
    <property type="match status" value="1"/>
</dbReference>
<dbReference type="Pfam" id="PF17958">
    <property type="entry name" value="EF-hand_13"/>
    <property type="match status" value="1"/>
</dbReference>
<keyword evidence="2" id="KW-0106">Calcium</keyword>
<name>A0A914W509_9BILA</name>
<dbReference type="InterPro" id="IPR002048">
    <property type="entry name" value="EF_hand_dom"/>
</dbReference>
<dbReference type="InterPro" id="IPR041534">
    <property type="entry name" value="EF-hand_13"/>
</dbReference>
<dbReference type="InterPro" id="IPR011992">
    <property type="entry name" value="EF-hand-dom_pair"/>
</dbReference>
<dbReference type="WBParaSite" id="PSAMB.scaffold3030size19963.g20132.t1">
    <property type="protein sequence ID" value="PSAMB.scaffold3030size19963.g20132.t1"/>
    <property type="gene ID" value="PSAMB.scaffold3030size19963.g20132"/>
</dbReference>
<feature type="compositionally biased region" description="Polar residues" evidence="3">
    <location>
        <begin position="514"/>
        <end position="527"/>
    </location>
</feature>
<feature type="region of interest" description="Disordered" evidence="3">
    <location>
        <begin position="500"/>
        <end position="538"/>
    </location>
</feature>
<dbReference type="AlphaFoldDB" id="A0A914W509"/>
<evidence type="ECO:0000256" key="3">
    <source>
        <dbReference type="SAM" id="MobiDB-lite"/>
    </source>
</evidence>
<proteinExistence type="predicted"/>
<evidence type="ECO:0000256" key="2">
    <source>
        <dbReference type="ARBA" id="ARBA00022837"/>
    </source>
</evidence>
<dbReference type="SUPFAM" id="SSF47473">
    <property type="entry name" value="EF-hand"/>
    <property type="match status" value="2"/>
</dbReference>
<accession>A0A914W509</accession>
<dbReference type="InterPro" id="IPR018247">
    <property type="entry name" value="EF_Hand_1_Ca_BS"/>
</dbReference>
<reference evidence="6" key="1">
    <citation type="submission" date="2022-11" db="UniProtKB">
        <authorList>
            <consortium name="WormBaseParasite"/>
        </authorList>
    </citation>
    <scope>IDENTIFICATION</scope>
</reference>
<dbReference type="Proteomes" id="UP000887566">
    <property type="component" value="Unplaced"/>
</dbReference>
<dbReference type="Gene3D" id="1.10.238.230">
    <property type="match status" value="1"/>
</dbReference>
<dbReference type="PROSITE" id="PS50222">
    <property type="entry name" value="EF_HAND_2"/>
    <property type="match status" value="1"/>
</dbReference>
<organism evidence="5 6">
    <name type="scientific">Plectus sambesii</name>
    <dbReference type="NCBI Taxonomy" id="2011161"/>
    <lineage>
        <taxon>Eukaryota</taxon>
        <taxon>Metazoa</taxon>
        <taxon>Ecdysozoa</taxon>
        <taxon>Nematoda</taxon>
        <taxon>Chromadorea</taxon>
        <taxon>Plectida</taxon>
        <taxon>Plectina</taxon>
        <taxon>Plectoidea</taxon>
        <taxon>Plectidae</taxon>
        <taxon>Plectus</taxon>
    </lineage>
</organism>
<feature type="domain" description="EF-hand" evidence="4">
    <location>
        <begin position="368"/>
        <end position="403"/>
    </location>
</feature>
<evidence type="ECO:0000256" key="1">
    <source>
        <dbReference type="ARBA" id="ARBA00022723"/>
    </source>
</evidence>